<dbReference type="SUPFAM" id="SSF50249">
    <property type="entry name" value="Nucleic acid-binding proteins"/>
    <property type="match status" value="4"/>
</dbReference>
<dbReference type="GO" id="GO:0006412">
    <property type="term" value="P:translation"/>
    <property type="evidence" value="ECO:0007669"/>
    <property type="project" value="TreeGrafter"/>
</dbReference>
<dbReference type="Proteomes" id="UP000199400">
    <property type="component" value="Unassembled WGS sequence"/>
</dbReference>
<dbReference type="EMBL" id="FOMX01000002">
    <property type="protein sequence ID" value="SFD56221.1"/>
    <property type="molecule type" value="Genomic_DNA"/>
</dbReference>
<evidence type="ECO:0000256" key="4">
    <source>
        <dbReference type="SAM" id="MobiDB-lite"/>
    </source>
</evidence>
<evidence type="ECO:0000256" key="3">
    <source>
        <dbReference type="ARBA" id="ARBA00023274"/>
    </source>
</evidence>
<dbReference type="PRINTS" id="PR00681">
    <property type="entry name" value="RIBOSOMALS1"/>
</dbReference>
<dbReference type="PROSITE" id="PS50126">
    <property type="entry name" value="S1"/>
    <property type="match status" value="4"/>
</dbReference>
<proteinExistence type="inferred from homology"/>
<keyword evidence="2 6" id="KW-0689">Ribosomal protein</keyword>
<dbReference type="GO" id="GO:0003735">
    <property type="term" value="F:structural constituent of ribosome"/>
    <property type="evidence" value="ECO:0007669"/>
    <property type="project" value="TreeGrafter"/>
</dbReference>
<name>A0A1I1TC78_9BACT</name>
<dbReference type="PANTHER" id="PTHR10724:SF7">
    <property type="entry name" value="SMALL RIBOSOMAL SUBUNIT PROTEIN BS1C"/>
    <property type="match status" value="1"/>
</dbReference>
<gene>
    <name evidence="6" type="ORF">SAMN02745121_00623</name>
</gene>
<feature type="domain" description="S1 motif" evidence="5">
    <location>
        <begin position="113"/>
        <end position="179"/>
    </location>
</feature>
<evidence type="ECO:0000256" key="1">
    <source>
        <dbReference type="ARBA" id="ARBA00006767"/>
    </source>
</evidence>
<keyword evidence="7" id="KW-1185">Reference proteome</keyword>
<dbReference type="Pfam" id="PF00575">
    <property type="entry name" value="S1"/>
    <property type="match status" value="3"/>
</dbReference>
<keyword evidence="3" id="KW-0687">Ribonucleoprotein</keyword>
<dbReference type="RefSeq" id="WP_096334163.1">
    <property type="nucleotide sequence ID" value="NZ_FOMX01000002.1"/>
</dbReference>
<dbReference type="InterPro" id="IPR003029">
    <property type="entry name" value="S1_domain"/>
</dbReference>
<evidence type="ECO:0000259" key="5">
    <source>
        <dbReference type="PROSITE" id="PS50126"/>
    </source>
</evidence>
<evidence type="ECO:0000313" key="6">
    <source>
        <dbReference type="EMBL" id="SFD56221.1"/>
    </source>
</evidence>
<dbReference type="OrthoDB" id="9804077at2"/>
<accession>A0A1I1TC78</accession>
<protein>
    <submittedName>
        <fullName evidence="6">Small subunit ribosomal protein S1</fullName>
    </submittedName>
</protein>
<sequence length="424" mass="44504">MAQQQDEDFAAMFEAQGAQTRARLSKRVRPGQLVEGPVVEIGADSVFLDIGAKSEGRIDRAQLLDKDGNLKVKVGDKLRATVSSVSGDGIQLVVAIGKGGIDTQALELALESGVPVEATVTKAVKAGLEVELGSVRAFCPASQVDLGFAQDLERFVGTKQFFKVIEIRDGGRSVIVSRKAVLKDERENQAKAVRERLVVGAELEGIVQTIQPYGAFVDLGGIEGMIHISELGHGRVDQIADVIKIGETVKVRVLAVEPRGTSPTDLKISLSMKSADQSTEPSASAAAEQVLQGKVGQVTNFGVFVDTEIGRGLVPTSELGLPPNADPKRAFPVGKDVEVVVLGRGGGEGKLRFSIQGVAAAEERSAFKTFAKEAKKGAGGGKGLGSLGDLMKDLQAKLPDAKPAPAQARESAGDAKPAATRRRA</sequence>
<dbReference type="CDD" id="cd04465">
    <property type="entry name" value="S1_RPS1_repeat_ec2_hs2"/>
    <property type="match status" value="1"/>
</dbReference>
<dbReference type="InterPro" id="IPR050437">
    <property type="entry name" value="Ribos_protein_bS1-like"/>
</dbReference>
<feature type="domain" description="S1 motif" evidence="5">
    <location>
        <begin position="200"/>
        <end position="273"/>
    </location>
</feature>
<dbReference type="AlphaFoldDB" id="A0A1I1TC78"/>
<comment type="similarity">
    <text evidence="1">Belongs to the bacterial ribosomal protein bS1 family.</text>
</comment>
<dbReference type="InterPro" id="IPR035104">
    <property type="entry name" value="Ribosomal_protein_S1-like"/>
</dbReference>
<evidence type="ECO:0000256" key="2">
    <source>
        <dbReference type="ARBA" id="ARBA00022980"/>
    </source>
</evidence>
<dbReference type="SMART" id="SM00316">
    <property type="entry name" value="S1"/>
    <property type="match status" value="4"/>
</dbReference>
<reference evidence="7" key="1">
    <citation type="submission" date="2016-10" db="EMBL/GenBank/DDBJ databases">
        <authorList>
            <person name="Varghese N."/>
            <person name="Submissions S."/>
        </authorList>
    </citation>
    <scope>NUCLEOTIDE SEQUENCE [LARGE SCALE GENOMIC DNA]</scope>
    <source>
        <strain evidence="7">ATCC 25963</strain>
    </source>
</reference>
<dbReference type="CDD" id="cd00164">
    <property type="entry name" value="S1_like"/>
    <property type="match status" value="1"/>
</dbReference>
<dbReference type="STRING" id="54.SAMN02745121_00623"/>
<dbReference type="GO" id="GO:0003729">
    <property type="term" value="F:mRNA binding"/>
    <property type="evidence" value="ECO:0007669"/>
    <property type="project" value="TreeGrafter"/>
</dbReference>
<feature type="region of interest" description="Disordered" evidence="4">
    <location>
        <begin position="394"/>
        <end position="424"/>
    </location>
</feature>
<feature type="domain" description="S1 motif" evidence="5">
    <location>
        <begin position="31"/>
        <end position="97"/>
    </location>
</feature>
<organism evidence="6 7">
    <name type="scientific">Nannocystis exedens</name>
    <dbReference type="NCBI Taxonomy" id="54"/>
    <lineage>
        <taxon>Bacteria</taxon>
        <taxon>Pseudomonadati</taxon>
        <taxon>Myxococcota</taxon>
        <taxon>Polyangia</taxon>
        <taxon>Nannocystales</taxon>
        <taxon>Nannocystaceae</taxon>
        <taxon>Nannocystis</taxon>
    </lineage>
</organism>
<evidence type="ECO:0000313" key="7">
    <source>
        <dbReference type="Proteomes" id="UP000199400"/>
    </source>
</evidence>
<dbReference type="GO" id="GO:0022627">
    <property type="term" value="C:cytosolic small ribosomal subunit"/>
    <property type="evidence" value="ECO:0007669"/>
    <property type="project" value="TreeGrafter"/>
</dbReference>
<dbReference type="PANTHER" id="PTHR10724">
    <property type="entry name" value="30S RIBOSOMAL PROTEIN S1"/>
    <property type="match status" value="1"/>
</dbReference>
<feature type="domain" description="S1 motif" evidence="5">
    <location>
        <begin position="288"/>
        <end position="356"/>
    </location>
</feature>
<dbReference type="Gene3D" id="2.40.50.140">
    <property type="entry name" value="Nucleic acid-binding proteins"/>
    <property type="match status" value="4"/>
</dbReference>
<dbReference type="InterPro" id="IPR012340">
    <property type="entry name" value="NA-bd_OB-fold"/>
</dbReference>